<dbReference type="GO" id="GO:0005975">
    <property type="term" value="P:carbohydrate metabolic process"/>
    <property type="evidence" value="ECO:0007669"/>
    <property type="project" value="InterPro"/>
</dbReference>
<dbReference type="InterPro" id="IPR010598">
    <property type="entry name" value="C5-epim_C"/>
</dbReference>
<dbReference type="InterPro" id="IPR008928">
    <property type="entry name" value="6-hairpin_glycosidase_sf"/>
</dbReference>
<dbReference type="EMBL" id="AAQH01000015">
    <property type="protein sequence ID" value="EAT11620.1"/>
    <property type="molecule type" value="Genomic_DNA"/>
</dbReference>
<dbReference type="InterPro" id="IPR039721">
    <property type="entry name" value="C5-epimerase"/>
</dbReference>
<sequence>MKLFNKKIDCIECDGDIYIELKAIKEKFGLILNGTDLTYSKTNLNVNDYFVDGDYLNFSKLSVESWEIVKLDDCGIPKNTFRWGEYYYPITIAHYGLELFGKYINSDDIELKKYMGPDSDINVSSNNGKVQICVKGTLDTGYSLILEGRASIKNLEVMPQGDFRMYFEEDEIDTKKSYCVYNGESKIVNEVQYLSLDDYLCLAESIEIKSIKLRGAVDITLPLNNIPDKPKEYWEKAVHIANWFVDEQREDGVWDSKFDHLFYKGRTEVMESGWASGLGQGLAISFLIRMYNESKDKAYLDACEKALSIYSVNVEDGGILRLWDTKYSFYEEYPTEPASYVLNGFIFSLLGLYDYSVIGSSLKAKQLFESGLVTLKRMLPLYDLGDRSAYDLTHYTCGEFPNIARWGYHDTHLNLLMAVYRITNDEFYFKFYERWKSYVLDGFRCRHN</sequence>
<dbReference type="Pfam" id="PF06662">
    <property type="entry name" value="C5-epim_C"/>
    <property type="match status" value="1"/>
</dbReference>
<reference evidence="2 3" key="1">
    <citation type="submission" date="2006-03" db="EMBL/GenBank/DDBJ databases">
        <authorList>
            <person name="Pinhassi J."/>
            <person name="Pedros-Alio C."/>
            <person name="Ferriera S."/>
            <person name="Johnson J."/>
            <person name="Kravitz S."/>
            <person name="Halpern A."/>
            <person name="Remington K."/>
            <person name="Beeson K."/>
            <person name="Tran B."/>
            <person name="Rogers Y.-H."/>
            <person name="Friedman R."/>
            <person name="Venter J.C."/>
        </authorList>
    </citation>
    <scope>NUCLEOTIDE SEQUENCE [LARGE SCALE GENOMIC DNA]</scope>
    <source>
        <strain evidence="2 3">RED65</strain>
    </source>
</reference>
<dbReference type="SUPFAM" id="SSF48208">
    <property type="entry name" value="Six-hairpin glycosidases"/>
    <property type="match status" value="1"/>
</dbReference>
<dbReference type="PANTHER" id="PTHR13174:SF3">
    <property type="entry name" value="D-GLUCURONYL C5-EPIMERASE"/>
    <property type="match status" value="1"/>
</dbReference>
<dbReference type="RefSeq" id="WP_007018841.1">
    <property type="nucleotide sequence ID" value="NZ_CH724119.1"/>
</dbReference>
<gene>
    <name evidence="2" type="ORF">RED65_08024</name>
</gene>
<dbReference type="AlphaFoldDB" id="Q1N097"/>
<evidence type="ECO:0000313" key="2">
    <source>
        <dbReference type="EMBL" id="EAT11620.1"/>
    </source>
</evidence>
<keyword evidence="3" id="KW-1185">Reference proteome</keyword>
<accession>Q1N097</accession>
<dbReference type="OrthoDB" id="6902942at2"/>
<dbReference type="HOGENOM" id="CLU_028636_0_0_6"/>
<dbReference type="PANTHER" id="PTHR13174">
    <property type="entry name" value="D-GLUCURONYL C5-EPIMERASE"/>
    <property type="match status" value="1"/>
</dbReference>
<organism evidence="2 3">
    <name type="scientific">Bermanella marisrubri</name>
    <dbReference type="NCBI Taxonomy" id="207949"/>
    <lineage>
        <taxon>Bacteria</taxon>
        <taxon>Pseudomonadati</taxon>
        <taxon>Pseudomonadota</taxon>
        <taxon>Gammaproteobacteria</taxon>
        <taxon>Oceanospirillales</taxon>
        <taxon>Oceanospirillaceae</taxon>
        <taxon>Bermanella</taxon>
    </lineage>
</organism>
<dbReference type="STRING" id="207949.RED65_08024"/>
<dbReference type="GO" id="GO:0015012">
    <property type="term" value="P:heparan sulfate proteoglycan biosynthetic process"/>
    <property type="evidence" value="ECO:0007669"/>
    <property type="project" value="InterPro"/>
</dbReference>
<evidence type="ECO:0000259" key="1">
    <source>
        <dbReference type="Pfam" id="PF06662"/>
    </source>
</evidence>
<dbReference type="Gene3D" id="1.50.10.20">
    <property type="match status" value="1"/>
</dbReference>
<dbReference type="GO" id="GO:0047464">
    <property type="term" value="F:heparosan-N-sulfate-glucuronate 5-epimerase activity"/>
    <property type="evidence" value="ECO:0007669"/>
    <property type="project" value="InterPro"/>
</dbReference>
<evidence type="ECO:0000313" key="3">
    <source>
        <dbReference type="Proteomes" id="UP000004263"/>
    </source>
</evidence>
<dbReference type="Proteomes" id="UP000004263">
    <property type="component" value="Unassembled WGS sequence"/>
</dbReference>
<feature type="domain" description="D-glucuronyl C5-epimerase C-terminal" evidence="1">
    <location>
        <begin position="250"/>
        <end position="437"/>
    </location>
</feature>
<proteinExistence type="predicted"/>
<comment type="caution">
    <text evidence="2">The sequence shown here is derived from an EMBL/GenBank/DDBJ whole genome shotgun (WGS) entry which is preliminary data.</text>
</comment>
<protein>
    <recommendedName>
        <fullName evidence="1">D-glucuronyl C5-epimerase C-terminal domain-containing protein</fullName>
    </recommendedName>
</protein>
<dbReference type="BRENDA" id="5.1.3.17">
    <property type="organism ID" value="12854"/>
</dbReference>
<name>Q1N097_9GAMM</name>